<keyword evidence="2" id="KW-1185">Reference proteome</keyword>
<dbReference type="Proteomes" id="UP000188174">
    <property type="component" value="Chromosome"/>
</dbReference>
<dbReference type="EMBL" id="CP019630">
    <property type="protein sequence ID" value="AQQ07060.1"/>
    <property type="molecule type" value="Genomic_DNA"/>
</dbReference>
<proteinExistence type="predicted"/>
<reference evidence="1 2" key="1">
    <citation type="submission" date="2017-02" db="EMBL/GenBank/DDBJ databases">
        <authorList>
            <person name="Jeong S."/>
        </authorList>
    </citation>
    <scope>NUCLEOTIDE SEQUENCE [LARGE SCALE GENOMIC DNA]</scope>
    <source>
        <strain evidence="1 2">RMAR6-6</strain>
    </source>
</reference>
<sequence>MADTPKTIDALFEAFGSIKHFAELVGCGYEAARQMKRRGSIPVQYWPAVVVACEMTDVSAVDYGALARMTLGEEHPANMAAA</sequence>
<evidence type="ECO:0000313" key="2">
    <source>
        <dbReference type="Proteomes" id="UP000188174"/>
    </source>
</evidence>
<gene>
    <name evidence="1" type="ORF">B0E33_01565</name>
</gene>
<protein>
    <recommendedName>
        <fullName evidence="3">YdaS antitoxin of YdaST toxin-antitoxin system</fullName>
    </recommendedName>
</protein>
<name>A0ABN4X6L3_9HYPH</name>
<organism evidence="1 2">
    <name type="scientific">Roseibium algicola</name>
    <dbReference type="NCBI Taxonomy" id="2857014"/>
    <lineage>
        <taxon>Bacteria</taxon>
        <taxon>Pseudomonadati</taxon>
        <taxon>Pseudomonadota</taxon>
        <taxon>Alphaproteobacteria</taxon>
        <taxon>Hyphomicrobiales</taxon>
        <taxon>Stappiaceae</taxon>
        <taxon>Roseibium</taxon>
    </lineage>
</organism>
<evidence type="ECO:0008006" key="3">
    <source>
        <dbReference type="Google" id="ProtNLM"/>
    </source>
</evidence>
<evidence type="ECO:0000313" key="1">
    <source>
        <dbReference type="EMBL" id="AQQ07060.1"/>
    </source>
</evidence>
<accession>A0ABN4X6L3</accession>